<organism evidence="7 8">
    <name type="scientific">Aquipuribacter hungaricus</name>
    <dbReference type="NCBI Taxonomy" id="545624"/>
    <lineage>
        <taxon>Bacteria</taxon>
        <taxon>Bacillati</taxon>
        <taxon>Actinomycetota</taxon>
        <taxon>Actinomycetes</taxon>
        <taxon>Micrococcales</taxon>
        <taxon>Intrasporangiaceae</taxon>
        <taxon>Aquipuribacter</taxon>
    </lineage>
</organism>
<keyword evidence="2" id="KW-0863">Zinc-finger</keyword>
<feature type="zinc finger region" description="dksA C4-type" evidence="4">
    <location>
        <begin position="92"/>
        <end position="116"/>
    </location>
</feature>
<dbReference type="PANTHER" id="PTHR33823:SF4">
    <property type="entry name" value="GENERAL STRESS PROTEIN 16O"/>
    <property type="match status" value="1"/>
</dbReference>
<evidence type="ECO:0000256" key="3">
    <source>
        <dbReference type="ARBA" id="ARBA00022833"/>
    </source>
</evidence>
<keyword evidence="3" id="KW-0862">Zinc</keyword>
<proteinExistence type="predicted"/>
<comment type="caution">
    <text evidence="7">The sequence shown here is derived from an EMBL/GenBank/DDBJ whole genome shotgun (WGS) entry which is preliminary data.</text>
</comment>
<dbReference type="InterPro" id="IPR020458">
    <property type="entry name" value="Znf_DskA_TraR_CS"/>
</dbReference>
<accession>A0ABV7WJ00</accession>
<dbReference type="EMBL" id="JBHRWW010000013">
    <property type="protein sequence ID" value="MFC3689846.1"/>
    <property type="molecule type" value="Genomic_DNA"/>
</dbReference>
<keyword evidence="1" id="KW-0479">Metal-binding</keyword>
<evidence type="ECO:0000313" key="8">
    <source>
        <dbReference type="Proteomes" id="UP001595685"/>
    </source>
</evidence>
<dbReference type="PROSITE" id="PS01102">
    <property type="entry name" value="ZF_DKSA_1"/>
    <property type="match status" value="1"/>
</dbReference>
<evidence type="ECO:0000259" key="6">
    <source>
        <dbReference type="Pfam" id="PF01258"/>
    </source>
</evidence>
<dbReference type="PANTHER" id="PTHR33823">
    <property type="entry name" value="RNA POLYMERASE-BINDING TRANSCRIPTION FACTOR DKSA-RELATED"/>
    <property type="match status" value="1"/>
</dbReference>
<dbReference type="Pfam" id="PF01258">
    <property type="entry name" value="zf-dskA_traR"/>
    <property type="match status" value="1"/>
</dbReference>
<dbReference type="PROSITE" id="PS51128">
    <property type="entry name" value="ZF_DKSA_2"/>
    <property type="match status" value="1"/>
</dbReference>
<gene>
    <name evidence="7" type="ORF">ACFOLH_15965</name>
</gene>
<evidence type="ECO:0000256" key="2">
    <source>
        <dbReference type="ARBA" id="ARBA00022771"/>
    </source>
</evidence>
<dbReference type="RefSeq" id="WP_340291088.1">
    <property type="nucleotide sequence ID" value="NZ_JBBEOI010000030.1"/>
</dbReference>
<dbReference type="Proteomes" id="UP001595685">
    <property type="component" value="Unassembled WGS sequence"/>
</dbReference>
<evidence type="ECO:0000256" key="5">
    <source>
        <dbReference type="SAM" id="MobiDB-lite"/>
    </source>
</evidence>
<evidence type="ECO:0000313" key="7">
    <source>
        <dbReference type="EMBL" id="MFC3689846.1"/>
    </source>
</evidence>
<reference evidence="8" key="1">
    <citation type="journal article" date="2019" name="Int. J. Syst. Evol. Microbiol.">
        <title>The Global Catalogue of Microorganisms (GCM) 10K type strain sequencing project: providing services to taxonomists for standard genome sequencing and annotation.</title>
        <authorList>
            <consortium name="The Broad Institute Genomics Platform"/>
            <consortium name="The Broad Institute Genome Sequencing Center for Infectious Disease"/>
            <person name="Wu L."/>
            <person name="Ma J."/>
        </authorList>
    </citation>
    <scope>NUCLEOTIDE SEQUENCE [LARGE SCALE GENOMIC DNA]</scope>
    <source>
        <strain evidence="8">NCAIM B.02333</strain>
    </source>
</reference>
<sequence>MSGGSGGSGGVEASLRAALAANEASERALLERHARFVEASQDSNADDEHDPEGSTIAFERQQVAALLEQVRSTGEQLRRSLAAAASGSYGTCEVCGGAIDPERLEARPQARTCIGCARRASGRR</sequence>
<feature type="domain" description="Zinc finger DksA/TraR C4-type" evidence="6">
    <location>
        <begin position="87"/>
        <end position="120"/>
    </location>
</feature>
<dbReference type="Gene3D" id="1.20.120.910">
    <property type="entry name" value="DksA, coiled-coil domain"/>
    <property type="match status" value="1"/>
</dbReference>
<dbReference type="InterPro" id="IPR000962">
    <property type="entry name" value="Znf_DskA_TraR"/>
</dbReference>
<keyword evidence="8" id="KW-1185">Reference proteome</keyword>
<evidence type="ECO:0000256" key="4">
    <source>
        <dbReference type="PROSITE-ProRule" id="PRU00510"/>
    </source>
</evidence>
<feature type="region of interest" description="Disordered" evidence="5">
    <location>
        <begin position="36"/>
        <end position="56"/>
    </location>
</feature>
<dbReference type="SUPFAM" id="SSF57716">
    <property type="entry name" value="Glucocorticoid receptor-like (DNA-binding domain)"/>
    <property type="match status" value="1"/>
</dbReference>
<protein>
    <submittedName>
        <fullName evidence="7">TraR/DksA family transcriptional regulator</fullName>
    </submittedName>
</protein>
<name>A0ABV7WJ00_9MICO</name>
<evidence type="ECO:0000256" key="1">
    <source>
        <dbReference type="ARBA" id="ARBA00022723"/>
    </source>
</evidence>